<comment type="caution">
    <text evidence="1">The sequence shown here is derived from an EMBL/GenBank/DDBJ whole genome shotgun (WGS) entry which is preliminary data.</text>
</comment>
<evidence type="ECO:0000313" key="2">
    <source>
        <dbReference type="Proteomes" id="UP000003505"/>
    </source>
</evidence>
<proteinExistence type="predicted"/>
<dbReference type="Proteomes" id="UP000003505">
    <property type="component" value="Unassembled WGS sequence"/>
</dbReference>
<name>C9LYD5_SELS3</name>
<reference evidence="1 2" key="1">
    <citation type="submission" date="2009-09" db="EMBL/GenBank/DDBJ databases">
        <authorList>
            <person name="Weinstock G."/>
            <person name="Sodergren E."/>
            <person name="Clifton S."/>
            <person name="Fulton L."/>
            <person name="Fulton B."/>
            <person name="Courtney L."/>
            <person name="Fronick C."/>
            <person name="Harrison M."/>
            <person name="Strong C."/>
            <person name="Farmer C."/>
            <person name="Delahaunty K."/>
            <person name="Markovic C."/>
            <person name="Hall O."/>
            <person name="Minx P."/>
            <person name="Tomlinson C."/>
            <person name="Mitreva M."/>
            <person name="Nelson J."/>
            <person name="Hou S."/>
            <person name="Wollam A."/>
            <person name="Pepin K.H."/>
            <person name="Johnson M."/>
            <person name="Bhonagiri V."/>
            <person name="Nash W.E."/>
            <person name="Warren W."/>
            <person name="Chinwalla A."/>
            <person name="Mardis E.R."/>
            <person name="Wilson R.K."/>
        </authorList>
    </citation>
    <scope>NUCLEOTIDE SEQUENCE [LARGE SCALE GENOMIC DNA]</scope>
    <source>
        <strain evidence="2">ATCC 35185 / DSM 20758 / VPI D19B-28</strain>
    </source>
</reference>
<dbReference type="AlphaFoldDB" id="C9LYD5"/>
<evidence type="ECO:0000313" key="1">
    <source>
        <dbReference type="EMBL" id="EEX76165.1"/>
    </source>
</evidence>
<dbReference type="EMBL" id="ACKP02000051">
    <property type="protein sequence ID" value="EEX76165.1"/>
    <property type="molecule type" value="Genomic_DNA"/>
</dbReference>
<gene>
    <name evidence="1" type="ORF">SELSPUOL_02495</name>
</gene>
<protein>
    <submittedName>
        <fullName evidence="1">Uncharacterized protein</fullName>
    </submittedName>
</protein>
<sequence length="43" mass="5037">MTAAAGSIEKRPHVQKCMCRRFFSLRPPGLTSWTFMVNYKLLY</sequence>
<organism evidence="1 2">
    <name type="scientific">Selenomonas sputigena (strain ATCC 35185 / DSM 20758 / CCUG 44933 / VPI D19B-28)</name>
    <dbReference type="NCBI Taxonomy" id="546271"/>
    <lineage>
        <taxon>Bacteria</taxon>
        <taxon>Bacillati</taxon>
        <taxon>Bacillota</taxon>
        <taxon>Negativicutes</taxon>
        <taxon>Selenomonadales</taxon>
        <taxon>Selenomonadaceae</taxon>
        <taxon>Selenomonas</taxon>
    </lineage>
</organism>
<accession>C9LYD5</accession>